<sequence length="632" mass="67193">MTRSPAWHARIDADGAMGSGFLVSGRTVLTCAHVVAGDRASVVFPGAPGLAPVPARVVVRGHAWAGGDRDPGDLAVLELDRPPGLAPAAFAPLDAPYASPAPRLVAYGFPYGYGEEGVQSELRAVSSQLIRDEWAQLGGWRGYGQETDHGFSGAAVMVEGTGTVAGMVVSHDPVSHTSRMIPARILARHWAPLADLVPTPGYPAEEKRWLRELVARVGSPALAGALGRLLRGAAGPLGVEPPPGEPGSLWEAVWYLLSEAGRPEPGALPLAELTVRLAGLVGDETLGAELRDWSRAHRARHDPPPVAQPAVSHAAVGLMSYAPAPTYAAGHAAAQTALNTAPYAAAPAVPPVVAPGPVVGTPPATRRWSPILVEIKRSGADRGALLVEVSAYRDGGRRLVAEQRLAEREVRAWVLDRIDDAFAEIDTEGRELIAFALPRRWLNKPVDQWTTRKGMSTPLGCVAPVVVMDHDRRGSKRLQFRLKKMWDVLDRQPGSAVHGISCAGSARPEWLTVQLQDVVGPVGLTRPPKSPRDRLHTAVLDAPAPIVLWPRTGCAGGASCGGSCRGAEFLNALADQLSVLPPGDLPERIFELRKSAFGHDGPEPHWAADLSFVWEDPRWFPDVPPLSQSPVG</sequence>
<proteinExistence type="predicted"/>
<dbReference type="Proteomes" id="UP001348369">
    <property type="component" value="Chromosome"/>
</dbReference>
<evidence type="ECO:0000313" key="1">
    <source>
        <dbReference type="EMBL" id="WSB97045.1"/>
    </source>
</evidence>
<reference evidence="1" key="1">
    <citation type="submission" date="2022-10" db="EMBL/GenBank/DDBJ databases">
        <title>The complete genomes of actinobacterial strains from the NBC collection.</title>
        <authorList>
            <person name="Joergensen T.S."/>
            <person name="Alvarez Arevalo M."/>
            <person name="Sterndorff E.B."/>
            <person name="Faurdal D."/>
            <person name="Vuksanovic O."/>
            <person name="Mourched A.-S."/>
            <person name="Charusanti P."/>
            <person name="Shaw S."/>
            <person name="Blin K."/>
            <person name="Weber T."/>
        </authorList>
    </citation>
    <scope>NUCLEOTIDE SEQUENCE</scope>
    <source>
        <strain evidence="1">NBC 01771</strain>
    </source>
</reference>
<keyword evidence="2" id="KW-1185">Reference proteome</keyword>
<accession>A0ACD4ZFJ1</accession>
<gene>
    <name evidence="1" type="ORF">OG835_08535</name>
</gene>
<name>A0ACD4ZFJ1_9ACTN</name>
<organism evidence="1 2">
    <name type="scientific">Streptomyces scopuliridis</name>
    <dbReference type="NCBI Taxonomy" id="452529"/>
    <lineage>
        <taxon>Bacteria</taxon>
        <taxon>Bacillati</taxon>
        <taxon>Actinomycetota</taxon>
        <taxon>Actinomycetes</taxon>
        <taxon>Kitasatosporales</taxon>
        <taxon>Streptomycetaceae</taxon>
        <taxon>Streptomyces</taxon>
    </lineage>
</organism>
<dbReference type="EMBL" id="CP109109">
    <property type="protein sequence ID" value="WSB97045.1"/>
    <property type="molecule type" value="Genomic_DNA"/>
</dbReference>
<protein>
    <submittedName>
        <fullName evidence="1">Serine protease</fullName>
    </submittedName>
</protein>
<keyword evidence="1" id="KW-0378">Hydrolase</keyword>
<keyword evidence="1" id="KW-0645">Protease</keyword>
<evidence type="ECO:0000313" key="2">
    <source>
        <dbReference type="Proteomes" id="UP001348369"/>
    </source>
</evidence>